<keyword evidence="4 8" id="KW-0067">ATP-binding</keyword>
<sequence>MSPAASPDALPSPSAGPSPAITLTGVSRSFGHGAARVDAVRSIDLRIGRGEIVALLGPNGAGKTTTIDILLGLSAPSSGTVEVLGAPPREAVQAGRLAAVLQTGGLLGDLRVGETLRLFAELHGVGERVPAALERAELSRLVTRRVGLCSGGEQQRLKVAIALISDPEVLVLDEPTAGMDVAARHAFWRTMRLEAERGLTIVFATHYLEEAESFAERIALMSSGRVVADDDTAALRARLTGRTVSATVPDAGRDGVVAALTADGRTQLTGLDGGRVHLRSTDSDAVALALLTRHGARDLEITAPSLDDIFLALTSEN</sequence>
<dbReference type="PANTHER" id="PTHR42711">
    <property type="entry name" value="ABC TRANSPORTER ATP-BINDING PROTEIN"/>
    <property type="match status" value="1"/>
</dbReference>
<evidence type="ECO:0000313" key="8">
    <source>
        <dbReference type="EMBL" id="RLP68226.1"/>
    </source>
</evidence>
<dbReference type="PROSITE" id="PS00211">
    <property type="entry name" value="ABC_TRANSPORTER_1"/>
    <property type="match status" value="1"/>
</dbReference>
<evidence type="ECO:0000313" key="9">
    <source>
        <dbReference type="Proteomes" id="UP000275395"/>
    </source>
</evidence>
<dbReference type="AlphaFoldDB" id="A0A3L6ZJS2"/>
<comment type="caution">
    <text evidence="8">The sequence shown here is derived from an EMBL/GenBank/DDBJ whole genome shotgun (WGS) entry which is preliminary data.</text>
</comment>
<dbReference type="SUPFAM" id="SSF52540">
    <property type="entry name" value="P-loop containing nucleoside triphosphate hydrolases"/>
    <property type="match status" value="1"/>
</dbReference>
<evidence type="ECO:0000256" key="5">
    <source>
        <dbReference type="ARBA" id="ARBA00023251"/>
    </source>
</evidence>
<dbReference type="InterPro" id="IPR003439">
    <property type="entry name" value="ABC_transporter-like_ATP-bd"/>
</dbReference>
<dbReference type="InterPro" id="IPR003593">
    <property type="entry name" value="AAA+_ATPase"/>
</dbReference>
<dbReference type="GO" id="GO:0005524">
    <property type="term" value="F:ATP binding"/>
    <property type="evidence" value="ECO:0007669"/>
    <property type="project" value="UniProtKB-KW"/>
</dbReference>
<dbReference type="Gene3D" id="3.40.50.300">
    <property type="entry name" value="P-loop containing nucleotide triphosphate hydrolases"/>
    <property type="match status" value="1"/>
</dbReference>
<dbReference type="Pfam" id="PF00005">
    <property type="entry name" value="ABC_tran"/>
    <property type="match status" value="1"/>
</dbReference>
<evidence type="ECO:0000256" key="3">
    <source>
        <dbReference type="ARBA" id="ARBA00022741"/>
    </source>
</evidence>
<dbReference type="SMART" id="SM00382">
    <property type="entry name" value="AAA"/>
    <property type="match status" value="1"/>
</dbReference>
<dbReference type="InterPro" id="IPR027417">
    <property type="entry name" value="P-loop_NTPase"/>
</dbReference>
<keyword evidence="3" id="KW-0547">Nucleotide-binding</keyword>
<keyword evidence="2" id="KW-0813">Transport</keyword>
<comment type="subcellular location">
    <subcellularLocation>
        <location evidence="1">Cell membrane</location>
        <topology evidence="1">Peripheral membrane protein</topology>
    </subcellularLocation>
</comment>
<reference evidence="8 9" key="1">
    <citation type="submission" date="2018-10" db="EMBL/GenBank/DDBJ databases">
        <authorList>
            <person name="Li J."/>
        </authorList>
    </citation>
    <scope>NUCLEOTIDE SEQUENCE [LARGE SCALE GENOMIC DNA]</scope>
    <source>
        <strain evidence="8 9">JCM 30549</strain>
    </source>
</reference>
<accession>A0A3L6ZJS2</accession>
<dbReference type="GO" id="GO:0016887">
    <property type="term" value="F:ATP hydrolysis activity"/>
    <property type="evidence" value="ECO:0007669"/>
    <property type="project" value="InterPro"/>
</dbReference>
<evidence type="ECO:0000256" key="1">
    <source>
        <dbReference type="ARBA" id="ARBA00004202"/>
    </source>
</evidence>
<dbReference type="CDD" id="cd03230">
    <property type="entry name" value="ABC_DR_subfamily_A"/>
    <property type="match status" value="1"/>
</dbReference>
<dbReference type="GO" id="GO:0046677">
    <property type="term" value="P:response to antibiotic"/>
    <property type="evidence" value="ECO:0007669"/>
    <property type="project" value="UniProtKB-KW"/>
</dbReference>
<evidence type="ECO:0000256" key="2">
    <source>
        <dbReference type="ARBA" id="ARBA00022448"/>
    </source>
</evidence>
<name>A0A3L6ZJS2_9MICO</name>
<proteinExistence type="predicted"/>
<feature type="domain" description="ABC transporter" evidence="7">
    <location>
        <begin position="21"/>
        <end position="248"/>
    </location>
</feature>
<dbReference type="InterPro" id="IPR050763">
    <property type="entry name" value="ABC_transporter_ATP-binding"/>
</dbReference>
<feature type="region of interest" description="Disordered" evidence="6">
    <location>
        <begin position="1"/>
        <end position="20"/>
    </location>
</feature>
<dbReference type="PROSITE" id="PS50893">
    <property type="entry name" value="ABC_TRANSPORTER_2"/>
    <property type="match status" value="1"/>
</dbReference>
<dbReference type="EMBL" id="RCUW01000010">
    <property type="protein sequence ID" value="RLP68226.1"/>
    <property type="molecule type" value="Genomic_DNA"/>
</dbReference>
<protein>
    <submittedName>
        <fullName evidence="8">ABC transporter ATP-binding protein</fullName>
    </submittedName>
</protein>
<evidence type="ECO:0000259" key="7">
    <source>
        <dbReference type="PROSITE" id="PS50893"/>
    </source>
</evidence>
<dbReference type="PANTHER" id="PTHR42711:SF17">
    <property type="entry name" value="ABC TRANSPORTER ATP-BINDING PROTEIN"/>
    <property type="match status" value="1"/>
</dbReference>
<dbReference type="RefSeq" id="WP_121657660.1">
    <property type="nucleotide sequence ID" value="NZ_JBQDRQ010000026.1"/>
</dbReference>
<evidence type="ECO:0000256" key="6">
    <source>
        <dbReference type="SAM" id="MobiDB-lite"/>
    </source>
</evidence>
<dbReference type="InterPro" id="IPR017871">
    <property type="entry name" value="ABC_transporter-like_CS"/>
</dbReference>
<organism evidence="8 9">
    <name type="scientific">Mycetocola reblochoni</name>
    <dbReference type="NCBI Taxonomy" id="331618"/>
    <lineage>
        <taxon>Bacteria</taxon>
        <taxon>Bacillati</taxon>
        <taxon>Actinomycetota</taxon>
        <taxon>Actinomycetes</taxon>
        <taxon>Micrococcales</taxon>
        <taxon>Microbacteriaceae</taxon>
        <taxon>Mycetocola</taxon>
    </lineage>
</organism>
<gene>
    <name evidence="8" type="ORF">D9V30_10985</name>
</gene>
<evidence type="ECO:0000256" key="4">
    <source>
        <dbReference type="ARBA" id="ARBA00022840"/>
    </source>
</evidence>
<keyword evidence="5" id="KW-0046">Antibiotic resistance</keyword>
<dbReference type="Proteomes" id="UP000275395">
    <property type="component" value="Unassembled WGS sequence"/>
</dbReference>
<dbReference type="GO" id="GO:0005886">
    <property type="term" value="C:plasma membrane"/>
    <property type="evidence" value="ECO:0007669"/>
    <property type="project" value="UniProtKB-SubCell"/>
</dbReference>